<dbReference type="SUPFAM" id="SSF74650">
    <property type="entry name" value="Galactose mutarotase-like"/>
    <property type="match status" value="1"/>
</dbReference>
<dbReference type="FunCoup" id="G9N4V2">
    <property type="interactions" value="66"/>
</dbReference>
<comment type="similarity">
    <text evidence="2">Belongs to the glycosyl hydrolase 65 family.</text>
</comment>
<dbReference type="InterPro" id="IPR037018">
    <property type="entry name" value="GH65_N"/>
</dbReference>
<keyword evidence="5" id="KW-0325">Glycoprotein</keyword>
<dbReference type="InterPro" id="IPR005195">
    <property type="entry name" value="Glyco_hydro_65_M"/>
</dbReference>
<evidence type="ECO:0000259" key="8">
    <source>
        <dbReference type="Pfam" id="PF03632"/>
    </source>
</evidence>
<evidence type="ECO:0000256" key="1">
    <source>
        <dbReference type="ARBA" id="ARBA00001576"/>
    </source>
</evidence>
<dbReference type="InterPro" id="IPR005196">
    <property type="entry name" value="Glyco_hydro_65_N"/>
</dbReference>
<feature type="domain" description="Glycoside hydrolase family 65 N-terminal" evidence="9">
    <location>
        <begin position="34"/>
        <end position="308"/>
    </location>
</feature>
<dbReference type="VEuPathDB" id="FungiDB:TRIVIDRAFT_51014"/>
<keyword evidence="6" id="KW-0732">Signal</keyword>
<dbReference type="eggNOG" id="KOG4125">
    <property type="taxonomic scope" value="Eukaryota"/>
</dbReference>
<dbReference type="GO" id="GO:0004555">
    <property type="term" value="F:alpha,alpha-trehalase activity"/>
    <property type="evidence" value="ECO:0007669"/>
    <property type="project" value="UniProtKB-EC"/>
</dbReference>
<dbReference type="Pfam" id="PF03632">
    <property type="entry name" value="Glyco_hydro_65m"/>
    <property type="match status" value="1"/>
</dbReference>
<dbReference type="OMA" id="DIALAHW"/>
<evidence type="ECO:0000313" key="11">
    <source>
        <dbReference type="Proteomes" id="UP000007115"/>
    </source>
</evidence>
<evidence type="ECO:0000259" key="9">
    <source>
        <dbReference type="Pfam" id="PF03636"/>
    </source>
</evidence>
<dbReference type="OrthoDB" id="200349at2759"/>
<dbReference type="Gene3D" id="1.50.10.10">
    <property type="match status" value="1"/>
</dbReference>
<reference evidence="10 11" key="1">
    <citation type="journal article" date="2011" name="Genome Biol.">
        <title>Comparative genome sequence analysis underscores mycoparasitism as the ancestral life style of Trichoderma.</title>
        <authorList>
            <person name="Kubicek C.P."/>
            <person name="Herrera-Estrella A."/>
            <person name="Seidl-Seiboth V."/>
            <person name="Martinez D.A."/>
            <person name="Druzhinina I.S."/>
            <person name="Thon M."/>
            <person name="Zeilinger S."/>
            <person name="Casas-Flores S."/>
            <person name="Horwitz B.A."/>
            <person name="Mukherjee P.K."/>
            <person name="Mukherjee M."/>
            <person name="Kredics L."/>
            <person name="Alcaraz L.D."/>
            <person name="Aerts A."/>
            <person name="Antal Z."/>
            <person name="Atanasova L."/>
            <person name="Cervantes-Badillo M.G."/>
            <person name="Challacombe J."/>
            <person name="Chertkov O."/>
            <person name="McCluskey K."/>
            <person name="Coulpier F."/>
            <person name="Deshpande N."/>
            <person name="von Doehren H."/>
            <person name="Ebbole D.J."/>
            <person name="Esquivel-Naranjo E.U."/>
            <person name="Fekete E."/>
            <person name="Flipphi M."/>
            <person name="Glaser F."/>
            <person name="Gomez-Rodriguez E.Y."/>
            <person name="Gruber S."/>
            <person name="Han C."/>
            <person name="Henrissat B."/>
            <person name="Hermosa R."/>
            <person name="Hernandez-Onate M."/>
            <person name="Karaffa L."/>
            <person name="Kosti I."/>
            <person name="Le Crom S."/>
            <person name="Lindquist E."/>
            <person name="Lucas S."/>
            <person name="Luebeck M."/>
            <person name="Luebeck P.S."/>
            <person name="Margeot A."/>
            <person name="Metz B."/>
            <person name="Misra M."/>
            <person name="Nevalainen H."/>
            <person name="Omann M."/>
            <person name="Packer N."/>
            <person name="Perrone G."/>
            <person name="Uresti-Rivera E.E."/>
            <person name="Salamov A."/>
            <person name="Schmoll M."/>
            <person name="Seiboth B."/>
            <person name="Shapiro H."/>
            <person name="Sukno S."/>
            <person name="Tamayo-Ramos J.A."/>
            <person name="Tisch D."/>
            <person name="Wiest A."/>
            <person name="Wilkinson H.H."/>
            <person name="Zhang M."/>
            <person name="Coutinho P.M."/>
            <person name="Kenerley C.M."/>
            <person name="Monte E."/>
            <person name="Baker S.E."/>
            <person name="Grigoriev I.V."/>
        </authorList>
    </citation>
    <scope>NUCLEOTIDE SEQUENCE [LARGE SCALE GENOMIC DNA]</scope>
    <source>
        <strain evidence="11">Gv29-8 / FGSC 10586</strain>
    </source>
</reference>
<dbReference type="PANTHER" id="PTHR11051:SF8">
    <property type="entry name" value="PROTEIN-GLUCOSYLGALACTOSYLHYDROXYLYSINE GLUCOSIDASE"/>
    <property type="match status" value="1"/>
</dbReference>
<comment type="catalytic activity">
    <reaction evidence="1">
        <text>alpha,alpha-trehalose + H2O = alpha-D-glucose + beta-D-glucose</text>
        <dbReference type="Rhea" id="RHEA:32675"/>
        <dbReference type="ChEBI" id="CHEBI:15377"/>
        <dbReference type="ChEBI" id="CHEBI:15903"/>
        <dbReference type="ChEBI" id="CHEBI:16551"/>
        <dbReference type="ChEBI" id="CHEBI:17925"/>
        <dbReference type="EC" id="3.2.1.28"/>
    </reaction>
</comment>
<dbReference type="InterPro" id="IPR008928">
    <property type="entry name" value="6-hairpin_glycosidase_sf"/>
</dbReference>
<feature type="signal peptide" evidence="6">
    <location>
        <begin position="1"/>
        <end position="18"/>
    </location>
</feature>
<dbReference type="PANTHER" id="PTHR11051">
    <property type="entry name" value="GLYCOSYL HYDROLASE-RELATED"/>
    <property type="match status" value="1"/>
</dbReference>
<dbReference type="Gene3D" id="2.60.120.260">
    <property type="entry name" value="Galactose-binding domain-like"/>
    <property type="match status" value="1"/>
</dbReference>
<feature type="chain" id="PRO_5003524155" description="alpha,alpha-trehalase" evidence="6">
    <location>
        <begin position="19"/>
        <end position="993"/>
    </location>
</feature>
<dbReference type="SUPFAM" id="SSF48208">
    <property type="entry name" value="Six-hairpin glycosidases"/>
    <property type="match status" value="1"/>
</dbReference>
<comment type="caution">
    <text evidence="10">The sequence shown here is derived from an EMBL/GenBank/DDBJ whole genome shotgun (WGS) entry which is preliminary data.</text>
</comment>
<dbReference type="STRING" id="413071.G9N4V2"/>
<dbReference type="InterPro" id="IPR000421">
    <property type="entry name" value="FA58C"/>
</dbReference>
<keyword evidence="4 10" id="KW-0378">Hydrolase</keyword>
<feature type="domain" description="Glycoside hydrolase family 65 central catalytic" evidence="8">
    <location>
        <begin position="365"/>
        <end position="591"/>
    </location>
</feature>
<sequence>MAFRLVAVATALWGYGSSASSDPWILSTNQFIPNRYQSSPYVANGYFGQRLPAEGIGYWVYQDNSTGDYQLNSWPLDQPRATFGTISGFWDVQQNITHTIAPDNLKRGGESVISGIPDWTGLTVTTESGQTFKPGIDPSTVQGFMQSFSIRNGIVQTNVTWNPLSDKTTYQLNYTVVAHRARLNLGIVRLDLSADQDVRLKITDILDGAGAVRADFHDKSLESDATIWTSVKPSGIDYCTAYLVSTVKFESTSNTSLDDLRQAFETRKDGGGYPWVSTNSSTISQVWDWRLKRGDTLTIYKFVGIGSTAAFPTNTLSIVKDAAILARSTSWDELITEHTEKWDAVWDDVDIVIPGDQDLQFRTRASLFHILTNLLPEDAGLAGNSISVGGLSSDSYAGLIFWDADTWIYPSILSLYPQYAASINKYRGRLLNQAIENAQYYNFSGALYPWTSGRFGNCTGTGVCKGYQYHINTDIALAHWQYFQQTNDLGWLAKRGWPIINKIAEMFAAYVVHNSSTGKYETIKLGEPDEFAYNINNGAYTNVGIKQLLGDWAPSAANRLNLEVPKNWSYISQNMYIPYNEMEKIIIEFDGMDGTWMTKQASTGLIHYPLQFQFSDTQARNDVAYYSSVNTADGPAMTWSIYAISEAQLQQKGCAAYTYLQRSSESYIRQPFYQFSETQLDTQPPGVDNPAFIFGLNPAFPFLTGAGGFLQVLTHGLTGMRPNINSFYLDPMLPPQLPDGIQIKGMKWQNATFDLAIEMHNTTINRRQTSSVGKKHVILEILGGNPAIKEYRLSAGESIVIPTRRPDISHAQEDLALCRPVGSDTEWVAGNYPYAIVDGSNSTVWQPATPQKASVVIDIGKPRKISKVILNWGAVPPSTFSLSGCDEAKSGFKELFPTQKVEISAPYDAQRARIVRVREGNMTAVEFEKSIQFRFLKLVINGSCASNGLGATVAEVQIIEDRNSSYEKGLRNIVSLLVNSLWRSLLSTFSWPL</sequence>
<organism evidence="10 11">
    <name type="scientific">Hypocrea virens (strain Gv29-8 / FGSC 10586)</name>
    <name type="common">Gliocladium virens</name>
    <name type="synonym">Trichoderma virens</name>
    <dbReference type="NCBI Taxonomy" id="413071"/>
    <lineage>
        <taxon>Eukaryota</taxon>
        <taxon>Fungi</taxon>
        <taxon>Dikarya</taxon>
        <taxon>Ascomycota</taxon>
        <taxon>Pezizomycotina</taxon>
        <taxon>Sordariomycetes</taxon>
        <taxon>Hypocreomycetidae</taxon>
        <taxon>Hypocreales</taxon>
        <taxon>Hypocreaceae</taxon>
        <taxon>Trichoderma</taxon>
    </lineage>
</organism>
<dbReference type="InterPro" id="IPR012341">
    <property type="entry name" value="6hp_glycosidase-like_sf"/>
</dbReference>
<dbReference type="InterPro" id="IPR011013">
    <property type="entry name" value="Gal_mutarotase_sf_dom"/>
</dbReference>
<dbReference type="InParanoid" id="G9N4V2"/>
<dbReference type="SUPFAM" id="SSF49785">
    <property type="entry name" value="Galactose-binding domain-like"/>
    <property type="match status" value="1"/>
</dbReference>
<dbReference type="AlphaFoldDB" id="G9N4V2"/>
<dbReference type="EMBL" id="ABDF02000086">
    <property type="protein sequence ID" value="EHK18626.1"/>
    <property type="molecule type" value="Genomic_DNA"/>
</dbReference>
<dbReference type="Proteomes" id="UP000007115">
    <property type="component" value="Unassembled WGS sequence"/>
</dbReference>
<dbReference type="GO" id="GO:0009277">
    <property type="term" value="C:fungal-type cell wall"/>
    <property type="evidence" value="ECO:0007669"/>
    <property type="project" value="TreeGrafter"/>
</dbReference>
<dbReference type="GO" id="GO:0030246">
    <property type="term" value="F:carbohydrate binding"/>
    <property type="evidence" value="ECO:0007669"/>
    <property type="project" value="InterPro"/>
</dbReference>
<evidence type="ECO:0000256" key="5">
    <source>
        <dbReference type="ARBA" id="ARBA00023180"/>
    </source>
</evidence>
<dbReference type="EC" id="3.2.1.28" evidence="3"/>
<evidence type="ECO:0000259" key="7">
    <source>
        <dbReference type="Pfam" id="PF00754"/>
    </source>
</evidence>
<evidence type="ECO:0000256" key="3">
    <source>
        <dbReference type="ARBA" id="ARBA00012757"/>
    </source>
</evidence>
<name>G9N4V2_HYPVG</name>
<evidence type="ECO:0000256" key="6">
    <source>
        <dbReference type="SAM" id="SignalP"/>
    </source>
</evidence>
<evidence type="ECO:0000256" key="4">
    <source>
        <dbReference type="ARBA" id="ARBA00022801"/>
    </source>
</evidence>
<evidence type="ECO:0000313" key="10">
    <source>
        <dbReference type="EMBL" id="EHK18626.1"/>
    </source>
</evidence>
<feature type="domain" description="F5/8 type C" evidence="7">
    <location>
        <begin position="831"/>
        <end position="942"/>
    </location>
</feature>
<gene>
    <name evidence="10" type="ORF">TRIVIDRAFT_51014</name>
</gene>
<evidence type="ECO:0000256" key="2">
    <source>
        <dbReference type="ARBA" id="ARBA00006768"/>
    </source>
</evidence>
<dbReference type="Pfam" id="PF00754">
    <property type="entry name" value="F5_F8_type_C"/>
    <property type="match status" value="1"/>
</dbReference>
<dbReference type="RefSeq" id="XP_013952820.1">
    <property type="nucleotide sequence ID" value="XM_014097345.1"/>
</dbReference>
<dbReference type="GeneID" id="25795059"/>
<dbReference type="HOGENOM" id="CLU_006285_4_0_1"/>
<dbReference type="Gene3D" id="2.70.98.40">
    <property type="entry name" value="Glycoside hydrolase, family 65, N-terminal domain"/>
    <property type="match status" value="1"/>
</dbReference>
<proteinExistence type="inferred from homology"/>
<dbReference type="InterPro" id="IPR008979">
    <property type="entry name" value="Galactose-bd-like_sf"/>
</dbReference>
<protein>
    <recommendedName>
        <fullName evidence="3">alpha,alpha-trehalase</fullName>
        <ecNumber evidence="3">3.2.1.28</ecNumber>
    </recommendedName>
</protein>
<dbReference type="GO" id="GO:0005993">
    <property type="term" value="P:trehalose catabolic process"/>
    <property type="evidence" value="ECO:0007669"/>
    <property type="project" value="TreeGrafter"/>
</dbReference>
<keyword evidence="11" id="KW-1185">Reference proteome</keyword>
<dbReference type="Pfam" id="PF03636">
    <property type="entry name" value="Glyco_hydro_65N"/>
    <property type="match status" value="1"/>
</dbReference>
<dbReference type="FunFam" id="1.50.10.10:FF:000032">
    <property type="entry name" value="Vacuolar acid trehalase"/>
    <property type="match status" value="1"/>
</dbReference>
<accession>G9N4V2</accession>